<evidence type="ECO:0000256" key="11">
    <source>
        <dbReference type="ARBA" id="ARBA00022833"/>
    </source>
</evidence>
<feature type="active site" evidence="14">
    <location>
        <position position="103"/>
    </location>
</feature>
<dbReference type="Pfam" id="PF02102">
    <property type="entry name" value="Peptidase_M35"/>
    <property type="match status" value="1"/>
</dbReference>
<feature type="binding site" evidence="15">
    <location>
        <position position="102"/>
    </location>
    <ligand>
        <name>Zn(2+)</name>
        <dbReference type="ChEBI" id="CHEBI:29105"/>
        <note>catalytic</note>
    </ligand>
</feature>
<evidence type="ECO:0000256" key="3">
    <source>
        <dbReference type="ARBA" id="ARBA00010279"/>
    </source>
</evidence>
<evidence type="ECO:0000256" key="8">
    <source>
        <dbReference type="ARBA" id="ARBA00022723"/>
    </source>
</evidence>
<dbReference type="Gene3D" id="3.40.390.10">
    <property type="entry name" value="Collagenase (Catalytic Domain)"/>
    <property type="match status" value="1"/>
</dbReference>
<accession>A0A1S9D7G2</accession>
<evidence type="ECO:0000256" key="10">
    <source>
        <dbReference type="ARBA" id="ARBA00022801"/>
    </source>
</evidence>
<keyword evidence="13" id="KW-0865">Zymogen</keyword>
<keyword evidence="7" id="KW-0165">Cleavage on pair of basic residues</keyword>
<evidence type="ECO:0000256" key="14">
    <source>
        <dbReference type="PIRSR" id="PIRSR601384-1"/>
    </source>
</evidence>
<dbReference type="InterPro" id="IPR024079">
    <property type="entry name" value="MetalloPept_cat_dom_sf"/>
</dbReference>
<comment type="catalytic activity">
    <reaction evidence="1">
        <text>Preferential cleavage of bonds with hydrophobic residues in P1'. Also 3-Asn-|-Gln-4 and 8-Gly-|-Ser-9 bonds in insulin B chain.</text>
        <dbReference type="EC" id="3.4.24.39"/>
    </reaction>
</comment>
<protein>
    <recommendedName>
        <fullName evidence="4">deuterolysin</fullName>
        <ecNumber evidence="4">3.4.24.39</ecNumber>
    </recommendedName>
</protein>
<dbReference type="AlphaFoldDB" id="A0A1S9D7G2"/>
<evidence type="ECO:0000256" key="13">
    <source>
        <dbReference type="ARBA" id="ARBA00023145"/>
    </source>
</evidence>
<comment type="similarity">
    <text evidence="3">Belongs to the peptidase M35 family.</text>
</comment>
<evidence type="ECO:0000256" key="15">
    <source>
        <dbReference type="PIRSR" id="PIRSR601384-2"/>
    </source>
</evidence>
<dbReference type="InterPro" id="IPR050414">
    <property type="entry name" value="Fungal_M35_metalloproteases"/>
</dbReference>
<keyword evidence="9" id="KW-0732">Signal</keyword>
<dbReference type="GO" id="GO:0005576">
    <property type="term" value="C:extracellular region"/>
    <property type="evidence" value="ECO:0007669"/>
    <property type="project" value="UniProtKB-SubCell"/>
</dbReference>
<evidence type="ECO:0000256" key="2">
    <source>
        <dbReference type="ARBA" id="ARBA00004613"/>
    </source>
</evidence>
<dbReference type="GO" id="GO:0006508">
    <property type="term" value="P:proteolysis"/>
    <property type="evidence" value="ECO:0007669"/>
    <property type="project" value="UniProtKB-KW"/>
</dbReference>
<proteinExistence type="inferred from homology"/>
<dbReference type="SUPFAM" id="SSF55486">
    <property type="entry name" value="Metalloproteases ('zincins'), catalytic domain"/>
    <property type="match status" value="1"/>
</dbReference>
<dbReference type="EC" id="3.4.24.39" evidence="4"/>
<dbReference type="PANTHER" id="PTHR37016:SF7">
    <property type="entry name" value="NEUTRAL PROTEASE 2"/>
    <property type="match status" value="1"/>
</dbReference>
<organism evidence="16 17">
    <name type="scientific">Aspergillus oryzae</name>
    <name type="common">Yellow koji mold</name>
    <dbReference type="NCBI Taxonomy" id="5062"/>
    <lineage>
        <taxon>Eukaryota</taxon>
        <taxon>Fungi</taxon>
        <taxon>Dikarya</taxon>
        <taxon>Ascomycota</taxon>
        <taxon>Pezizomycotina</taxon>
        <taxon>Eurotiomycetes</taxon>
        <taxon>Eurotiomycetidae</taxon>
        <taxon>Eurotiales</taxon>
        <taxon>Aspergillaceae</taxon>
        <taxon>Aspergillus</taxon>
        <taxon>Aspergillus subgen. Circumdati</taxon>
    </lineage>
</organism>
<dbReference type="CDD" id="cd11008">
    <property type="entry name" value="M35_deuterolysin_like"/>
    <property type="match status" value="1"/>
</dbReference>
<comment type="cofactor">
    <cofactor evidence="15">
        <name>Zn(2+)</name>
        <dbReference type="ChEBI" id="CHEBI:29105"/>
    </cofactor>
    <text evidence="15">Binds 1 zinc ion per subunit.</text>
</comment>
<feature type="binding site" evidence="15">
    <location>
        <position position="106"/>
    </location>
    <ligand>
        <name>Zn(2+)</name>
        <dbReference type="ChEBI" id="CHEBI:29105"/>
        <note>catalytic</note>
    </ligand>
</feature>
<evidence type="ECO:0000256" key="12">
    <source>
        <dbReference type="ARBA" id="ARBA00023049"/>
    </source>
</evidence>
<dbReference type="InterPro" id="IPR001384">
    <property type="entry name" value="Peptidase_M35"/>
</dbReference>
<name>A0A1S9D7G2_ASPOZ</name>
<sequence length="148" mass="16165">MRFNDRKQAIDNAVAKAAKIAQSGADLIRSESDYDKLFQTFSKATEQQSKNRVLGALDKLPTATLMKLRGVSGLAQPTLLNFPPGRTPHSYSIRDQATSSLHELAHTKGVFDPETYGYDTVYQLSSGSALENAESYAFFANGFSQLPG</sequence>
<keyword evidence="8 15" id="KW-0479">Metal-binding</keyword>
<gene>
    <name evidence="16" type="ORF">OAory_01111830</name>
</gene>
<dbReference type="EMBL" id="MKZY01000010">
    <property type="protein sequence ID" value="OOO04846.1"/>
    <property type="molecule type" value="Genomic_DNA"/>
</dbReference>
<dbReference type="Proteomes" id="UP000190312">
    <property type="component" value="Unassembled WGS sequence"/>
</dbReference>
<evidence type="ECO:0000256" key="6">
    <source>
        <dbReference type="ARBA" id="ARBA00022670"/>
    </source>
</evidence>
<comment type="subcellular location">
    <subcellularLocation>
        <location evidence="2">Secreted</location>
    </subcellularLocation>
</comment>
<comment type="caution">
    <text evidence="16">The sequence shown here is derived from an EMBL/GenBank/DDBJ whole genome shotgun (WGS) entry which is preliminary data.</text>
</comment>
<keyword evidence="6" id="KW-0645">Protease</keyword>
<reference evidence="16 17" key="1">
    <citation type="submission" date="2016-10" db="EMBL/GenBank/DDBJ databases">
        <title>Genome sequencing of Aspergillus oryzae BCC7051.</title>
        <authorList>
            <person name="Thammarongtham C."/>
            <person name="Vorapreeda T."/>
            <person name="Nookaew I."/>
            <person name="Srisuk T."/>
            <person name="Land M."/>
            <person name="Jeennor S."/>
            <person name="Laoteng K."/>
        </authorList>
    </citation>
    <scope>NUCLEOTIDE SEQUENCE [LARGE SCALE GENOMIC DNA]</scope>
    <source>
        <strain evidence="16 17">BCC7051</strain>
    </source>
</reference>
<dbReference type="VEuPathDB" id="FungiDB:AO090038000111"/>
<keyword evidence="12" id="KW-0482">Metalloprotease</keyword>
<evidence type="ECO:0000256" key="4">
    <source>
        <dbReference type="ARBA" id="ARBA00012431"/>
    </source>
</evidence>
<evidence type="ECO:0000256" key="7">
    <source>
        <dbReference type="ARBA" id="ARBA00022685"/>
    </source>
</evidence>
<evidence type="ECO:0000256" key="5">
    <source>
        <dbReference type="ARBA" id="ARBA00022525"/>
    </source>
</evidence>
<keyword evidence="5" id="KW-0964">Secreted</keyword>
<evidence type="ECO:0000313" key="16">
    <source>
        <dbReference type="EMBL" id="OOO04846.1"/>
    </source>
</evidence>
<keyword evidence="11 15" id="KW-0862">Zinc</keyword>
<keyword evidence="10" id="KW-0378">Hydrolase</keyword>
<evidence type="ECO:0000256" key="9">
    <source>
        <dbReference type="ARBA" id="ARBA00022729"/>
    </source>
</evidence>
<evidence type="ECO:0000256" key="1">
    <source>
        <dbReference type="ARBA" id="ARBA00001187"/>
    </source>
</evidence>
<dbReference type="GO" id="GO:0046872">
    <property type="term" value="F:metal ion binding"/>
    <property type="evidence" value="ECO:0007669"/>
    <property type="project" value="UniProtKB-KW"/>
</dbReference>
<dbReference type="GO" id="GO:0004222">
    <property type="term" value="F:metalloendopeptidase activity"/>
    <property type="evidence" value="ECO:0007669"/>
    <property type="project" value="InterPro"/>
</dbReference>
<evidence type="ECO:0000313" key="17">
    <source>
        <dbReference type="Proteomes" id="UP000190312"/>
    </source>
</evidence>
<dbReference type="PANTHER" id="PTHR37016">
    <property type="match status" value="1"/>
</dbReference>